<protein>
    <submittedName>
        <fullName evidence="3">Uncharacterized protein LOC102800983</fullName>
    </submittedName>
</protein>
<evidence type="ECO:0000313" key="2">
    <source>
        <dbReference type="Proteomes" id="UP000694865"/>
    </source>
</evidence>
<evidence type="ECO:0000313" key="3">
    <source>
        <dbReference type="RefSeq" id="XP_006811371.1"/>
    </source>
</evidence>
<organism evidence="2 3">
    <name type="scientific">Saccoglossus kowalevskii</name>
    <name type="common">Acorn worm</name>
    <dbReference type="NCBI Taxonomy" id="10224"/>
    <lineage>
        <taxon>Eukaryota</taxon>
        <taxon>Metazoa</taxon>
        <taxon>Hemichordata</taxon>
        <taxon>Enteropneusta</taxon>
        <taxon>Harrimaniidae</taxon>
        <taxon>Saccoglossus</taxon>
    </lineage>
</organism>
<gene>
    <name evidence="3" type="primary">LOC102800983</name>
</gene>
<reference evidence="3" key="1">
    <citation type="submission" date="2025-08" db="UniProtKB">
        <authorList>
            <consortium name="RefSeq"/>
        </authorList>
    </citation>
    <scope>IDENTIFICATION</scope>
    <source>
        <tissue evidence="3">Testes</tissue>
    </source>
</reference>
<keyword evidence="1" id="KW-0732">Signal</keyword>
<evidence type="ECO:0000256" key="1">
    <source>
        <dbReference type="SAM" id="SignalP"/>
    </source>
</evidence>
<dbReference type="Proteomes" id="UP000694865">
    <property type="component" value="Unplaced"/>
</dbReference>
<dbReference type="GeneID" id="102800983"/>
<feature type="signal peptide" evidence="1">
    <location>
        <begin position="1"/>
        <end position="17"/>
    </location>
</feature>
<dbReference type="RefSeq" id="XP_006811371.1">
    <property type="nucleotide sequence ID" value="XM_006811308.1"/>
</dbReference>
<accession>A0ABM0LUD0</accession>
<feature type="chain" id="PRO_5045747490" evidence="1">
    <location>
        <begin position="18"/>
        <end position="113"/>
    </location>
</feature>
<sequence length="113" mass="12894">MMLRFTVLAIMVAFAVTDLVHRERKPPVNKRELILLANELSSIECRRLVEALWIPGFAMNVEPTGENITSTTPCITLLREWDETDGLVKSWTHLTHRLYQIGRKDLSASKSSD</sequence>
<proteinExistence type="predicted"/>
<name>A0ABM0LUD0_SACKO</name>
<keyword evidence="2" id="KW-1185">Reference proteome</keyword>